<keyword evidence="2" id="KW-1185">Reference proteome</keyword>
<dbReference type="HOGENOM" id="CLU_198149_0_0_7"/>
<accession>L0REQ1</accession>
<evidence type="ECO:0000313" key="1">
    <source>
        <dbReference type="EMBL" id="CCO24687.1"/>
    </source>
</evidence>
<dbReference type="AlphaFoldDB" id="L0REQ1"/>
<sequence length="77" mass="8712">MNYLKKYADQVQSISLAMKSGEITMEQGAVKLQAVAVLAEQDAAAMDDVDYAADLNRMVDMIYNVIEKMKPERRVRQ</sequence>
<proteinExistence type="predicted"/>
<name>L0REQ1_9BACT</name>
<reference evidence="1 2" key="1">
    <citation type="submission" date="2012-10" db="EMBL/GenBank/DDBJ databases">
        <authorList>
            <person name="Genoscope - CEA"/>
        </authorList>
    </citation>
    <scope>NUCLEOTIDE SEQUENCE [LARGE SCALE GENOMIC DNA]</scope>
    <source>
        <strain evidence="2">AM13 / DSM 14728</strain>
    </source>
</reference>
<dbReference type="KEGG" id="dhy:DESAM_22420"/>
<protein>
    <submittedName>
        <fullName evidence="1">Uncharacterized protein</fullName>
    </submittedName>
</protein>
<dbReference type="RefSeq" id="WP_015337287.1">
    <property type="nucleotide sequence ID" value="NC_020055.1"/>
</dbReference>
<dbReference type="PATRIC" id="fig|1121451.3.peg.2635"/>
<evidence type="ECO:0000313" key="2">
    <source>
        <dbReference type="Proteomes" id="UP000010808"/>
    </source>
</evidence>
<dbReference type="Proteomes" id="UP000010808">
    <property type="component" value="Chromosome"/>
</dbReference>
<gene>
    <name evidence="1" type="ORF">DESAM_22420</name>
</gene>
<dbReference type="EMBL" id="FO203522">
    <property type="protein sequence ID" value="CCO24687.1"/>
    <property type="molecule type" value="Genomic_DNA"/>
</dbReference>
<organism evidence="1 2">
    <name type="scientific">Maridesulfovibrio hydrothermalis AM13 = DSM 14728</name>
    <dbReference type="NCBI Taxonomy" id="1121451"/>
    <lineage>
        <taxon>Bacteria</taxon>
        <taxon>Pseudomonadati</taxon>
        <taxon>Thermodesulfobacteriota</taxon>
        <taxon>Desulfovibrionia</taxon>
        <taxon>Desulfovibrionales</taxon>
        <taxon>Desulfovibrionaceae</taxon>
        <taxon>Maridesulfovibrio</taxon>
    </lineage>
</organism>
<dbReference type="eggNOG" id="ENOG50318XG">
    <property type="taxonomic scope" value="Bacteria"/>
</dbReference>
<dbReference type="OrthoDB" id="5461003at2"/>